<feature type="compositionally biased region" description="Basic and acidic residues" evidence="1">
    <location>
        <begin position="310"/>
        <end position="321"/>
    </location>
</feature>
<feature type="region of interest" description="Disordered" evidence="1">
    <location>
        <begin position="310"/>
        <end position="427"/>
    </location>
</feature>
<keyword evidence="3" id="KW-1185">Reference proteome</keyword>
<proteinExistence type="predicted"/>
<dbReference type="VEuPathDB" id="FungiDB:PSHT_04327"/>
<protein>
    <recommendedName>
        <fullName evidence="4">DNA-binding protein RAP1</fullName>
    </recommendedName>
</protein>
<feature type="region of interest" description="Disordered" evidence="1">
    <location>
        <begin position="37"/>
        <end position="100"/>
    </location>
</feature>
<feature type="compositionally biased region" description="Polar residues" evidence="1">
    <location>
        <begin position="354"/>
        <end position="371"/>
    </location>
</feature>
<feature type="compositionally biased region" description="Basic and acidic residues" evidence="1">
    <location>
        <begin position="330"/>
        <end position="352"/>
    </location>
</feature>
<dbReference type="AlphaFoldDB" id="A0A2S4V5W5"/>
<evidence type="ECO:0000313" key="2">
    <source>
        <dbReference type="EMBL" id="POW04919.1"/>
    </source>
</evidence>
<accession>A0A2S4V5W5</accession>
<feature type="compositionally biased region" description="Low complexity" evidence="1">
    <location>
        <begin position="75"/>
        <end position="89"/>
    </location>
</feature>
<feature type="compositionally biased region" description="Basic and acidic residues" evidence="1">
    <location>
        <begin position="384"/>
        <end position="398"/>
    </location>
</feature>
<sequence length="578" mass="66278">MRPSNNFCFVYQQHTNHTWQSWRYHYLKNDLLIKRADSKHTERTPTEQPKSDSSARKQKENSTKKKNDIDDHSSSSDSSEEIILISRRSPQSRKGKEKPIDYLSVEIDDYDDDHHRHRTPTNSHHGYVTDQLSSNQLGKIQLLPTVKVITMSPEDEKNFIQFMDKYPQGDLRLSTKLYEIYHSKAPQYTADEYRAYYLEYQNKHRKRPAPWCPEQIVQSASSRHTTVLENQDEQMNSKRNEIDSQLDALSVSDGSTDELDLDYILDTSNPDHIKTTHFFNDTSFRSLLNLQNNQDLLLFPDLVITPTSLKDSEDQVDKDHSPSTTISGQEKVKEHPRSEGRHQSSPGLEERTVPGQQELNPVDQESVQLDSSPALREPTPQETRSSKSRSERRVRSETKTMTPTDSTGLTSGQISRRSSFKPARPPDSVDEALKLLEVFLEDFGDLYSGLEAAKLLHQCGDWSIMFELATLKRIDQQLKQASCTTTNNNDLGDGGTTVDVVDHEVEELDPDYFARIQKMVWSIEEDQLLLSNINQSLDDNDDDDDHSSIQSKIQKLIDQRGLQAVKNRQVFLVSNPPT</sequence>
<dbReference type="EMBL" id="PKSL01000105">
    <property type="protein sequence ID" value="POW04919.1"/>
    <property type="molecule type" value="Genomic_DNA"/>
</dbReference>
<gene>
    <name evidence="2" type="ORF">PSTT_10021</name>
</gene>
<dbReference type="VEuPathDB" id="FungiDB:PSTT_10021"/>
<dbReference type="Proteomes" id="UP000239156">
    <property type="component" value="Unassembled WGS sequence"/>
</dbReference>
<comment type="caution">
    <text evidence="2">The sequence shown here is derived from an EMBL/GenBank/DDBJ whole genome shotgun (WGS) entry which is preliminary data.</text>
</comment>
<evidence type="ECO:0000313" key="3">
    <source>
        <dbReference type="Proteomes" id="UP000239156"/>
    </source>
</evidence>
<reference evidence="2" key="1">
    <citation type="submission" date="2017-12" db="EMBL/GenBank/DDBJ databases">
        <title>Gene loss provides genomic basis for host adaptation in cereal stripe rust fungi.</title>
        <authorList>
            <person name="Xia C."/>
        </authorList>
    </citation>
    <scope>NUCLEOTIDE SEQUENCE [LARGE SCALE GENOMIC DNA]</scope>
    <source>
        <strain evidence="2">93-210</strain>
    </source>
</reference>
<organism evidence="2 3">
    <name type="scientific">Puccinia striiformis</name>
    <dbReference type="NCBI Taxonomy" id="27350"/>
    <lineage>
        <taxon>Eukaryota</taxon>
        <taxon>Fungi</taxon>
        <taxon>Dikarya</taxon>
        <taxon>Basidiomycota</taxon>
        <taxon>Pucciniomycotina</taxon>
        <taxon>Pucciniomycetes</taxon>
        <taxon>Pucciniales</taxon>
        <taxon>Pucciniaceae</taxon>
        <taxon>Puccinia</taxon>
    </lineage>
</organism>
<evidence type="ECO:0000256" key="1">
    <source>
        <dbReference type="SAM" id="MobiDB-lite"/>
    </source>
</evidence>
<feature type="compositionally biased region" description="Basic and acidic residues" evidence="1">
    <location>
        <begin position="37"/>
        <end position="74"/>
    </location>
</feature>
<evidence type="ECO:0008006" key="4">
    <source>
        <dbReference type="Google" id="ProtNLM"/>
    </source>
</evidence>
<feature type="compositionally biased region" description="Polar residues" evidence="1">
    <location>
        <begin position="401"/>
        <end position="417"/>
    </location>
</feature>
<name>A0A2S4V5W5_9BASI</name>